<dbReference type="Pfam" id="PF08264">
    <property type="entry name" value="Anticodon_1"/>
    <property type="match status" value="1"/>
</dbReference>
<evidence type="ECO:0000256" key="6">
    <source>
        <dbReference type="ARBA" id="ARBA00022917"/>
    </source>
</evidence>
<feature type="domain" description="Aminoacyl-tRNA synthetase class Ia" evidence="11">
    <location>
        <begin position="28"/>
        <end position="654"/>
    </location>
</feature>
<dbReference type="Proteomes" id="UP000503251">
    <property type="component" value="Chromosome"/>
</dbReference>
<comment type="domain">
    <text evidence="10">IleRS has two distinct active sites: one for aminoacylation and one for editing. The misactivated valine is translocated from the active site to the editing site, which sterically excludes the correctly activated isoleucine. The single editing site contains two valyl binding pockets, one specific for each substrate (Val-AMP or Val-tRNA(Ile)).</text>
</comment>
<name>A0A6P1ZMJ1_9BACT</name>
<evidence type="ECO:0000256" key="7">
    <source>
        <dbReference type="ARBA" id="ARBA00023146"/>
    </source>
</evidence>
<dbReference type="InterPro" id="IPR001412">
    <property type="entry name" value="aa-tRNA-synth_I_CS"/>
</dbReference>
<dbReference type="CDD" id="cd07960">
    <property type="entry name" value="Anticodon_Ia_Ile_BEm"/>
    <property type="match status" value="1"/>
</dbReference>
<dbReference type="PRINTS" id="PR00984">
    <property type="entry name" value="TRNASYNTHILE"/>
</dbReference>
<comment type="cofactor">
    <cofactor evidence="10">
        <name>Zn(2+)</name>
        <dbReference type="ChEBI" id="CHEBI:29105"/>
    </cofactor>
    <text evidence="10">Binds 1 zinc ion per subunit.</text>
</comment>
<dbReference type="RefSeq" id="WP_144234706.1">
    <property type="nucleotide sequence ID" value="NZ_CP039543.1"/>
</dbReference>
<sequence>MSDYKKTLHLPKTSFPMKANLKQREPEMLKRWEEANAYEAMVQASGAEGEYVLHDGPPYANGHIHLGTALNKVLKDIIVKSRNMMGYASQYVPGWDCHGLPIEHKVALELKEKGKVLPPLAVRKRCRDYASKFLDIQRKEFKRLGVMGVWDNPYQTMNPSYEAATAGELAKFMGQGSVARNKKPIHWCLSCQTALAEAEVEYAPHKSPSIYVAFPMDTDSENSEKFNALFPGADIEKTSAVIWTTTPWTIPDNMAVAAHPEFEYVLVSADGANYIVAKELVEDLAGTFGWKDWSVQAEAIGEKLEGLVARHPFFDRLSPIVLGLHVTLEAGTGLVHTAPGHGREDYDTGLAYGLEILSPMDDCGRFLESVEHFAGLNVWEANPKVIELLESKGRLLAQSRVEHSYPHCWRCKEPVIFRATTQWFITMETNDLRKKALNAIDNDVRWIPSWGRERIHNMVANRPDWCISRQRTWGVPIVALLCEACDEAFFDQAWVEAVVSHFETHERGCDYWFEAEIEELLKLPGAPKACPHCGASKWKKETDILDVWFDSGTSFAAVVEKRPECRYPADLYLEGSDQHRGWFHSSLLASVGNRGQAPYKAVLTHGYVVDGEGKKQSKSVGNVVAPQEIIDQYGAEILRMWVASVDYTEDVRISEEIMSRLVDAYRRIRNTTRYLLGNLQDFTPEDAVADADLLPLDRYALELAARSRRRNRAGYENYEFHRVFHNIHNACVTDLSAFYLDCVKDRLYASRADSKERRSAQTVLWKTLLWLLADMAPILSFTAEEAFGHLPDALRPDISTVFALQAPELPEPLDGPELEAFETLAAVRAEVTKAIEPHRKSGHIGHSLSAVVTLYASDELRSTLESTGADLTEVFIVSGAKLAPLADAPADATEAEDVEGLKIAVEQASGEKCERCWKTAPDVAKREAVGEEVPEGSMCSRCATAVGTK</sequence>
<dbReference type="SUPFAM" id="SSF50677">
    <property type="entry name" value="ValRS/IleRS/LeuRS editing domain"/>
    <property type="match status" value="1"/>
</dbReference>
<dbReference type="OrthoDB" id="9810365at2"/>
<dbReference type="Gene3D" id="3.40.50.620">
    <property type="entry name" value="HUPs"/>
    <property type="match status" value="2"/>
</dbReference>
<accession>A0A6P1ZMJ1</accession>
<dbReference type="InterPro" id="IPR009080">
    <property type="entry name" value="tRNAsynth_Ia_anticodon-bd"/>
</dbReference>
<dbReference type="GO" id="GO:0006428">
    <property type="term" value="P:isoleucyl-tRNA aminoacylation"/>
    <property type="evidence" value="ECO:0007669"/>
    <property type="project" value="UniProtKB-UniRule"/>
</dbReference>
<dbReference type="SUPFAM" id="SSF47323">
    <property type="entry name" value="Anticodon-binding domain of a subclass of class I aminoacyl-tRNA synthetases"/>
    <property type="match status" value="1"/>
</dbReference>
<dbReference type="InterPro" id="IPR002301">
    <property type="entry name" value="Ile-tRNA-ligase"/>
</dbReference>
<dbReference type="Pfam" id="PF00133">
    <property type="entry name" value="tRNA-synt_1"/>
    <property type="match status" value="1"/>
</dbReference>
<dbReference type="InterPro" id="IPR033708">
    <property type="entry name" value="Anticodon_Ile_BEm"/>
</dbReference>
<dbReference type="EC" id="6.1.1.5" evidence="10"/>
<evidence type="ECO:0000256" key="5">
    <source>
        <dbReference type="ARBA" id="ARBA00022840"/>
    </source>
</evidence>
<feature type="binding site" evidence="10">
    <location>
        <position position="913"/>
    </location>
    <ligand>
        <name>Zn(2+)</name>
        <dbReference type="ChEBI" id="CHEBI:29105"/>
    </ligand>
</feature>
<reference evidence="14 15" key="1">
    <citation type="submission" date="2018-06" db="EMBL/GenBank/DDBJ databases">
        <title>Complete genome of Desulfovibrio marinus P48SEP.</title>
        <authorList>
            <person name="Crispim J.S."/>
            <person name="Vidigal P.M.P."/>
            <person name="Silva L.C.F."/>
            <person name="Araujo L.C."/>
            <person name="Laguardia C.N."/>
            <person name="Dias R.S."/>
            <person name="Sousa M.P."/>
            <person name="Paula S.O."/>
            <person name="Silva C."/>
        </authorList>
    </citation>
    <scope>NUCLEOTIDE SEQUENCE [LARGE SCALE GENOMIC DNA]</scope>
    <source>
        <strain evidence="14 15">P48SEP</strain>
    </source>
</reference>
<evidence type="ECO:0000256" key="3">
    <source>
        <dbReference type="ARBA" id="ARBA00022598"/>
    </source>
</evidence>
<keyword evidence="3 10" id="KW-0436">Ligase</keyword>
<comment type="subcellular location">
    <subcellularLocation>
        <location evidence="10">Cytoplasm</location>
    </subcellularLocation>
</comment>
<dbReference type="InterPro" id="IPR050081">
    <property type="entry name" value="Ile-tRNA_ligase"/>
</dbReference>
<feature type="domain" description="Methionyl/Valyl/Leucyl/Isoleucyl-tRNA synthetase anticodon-binding" evidence="12">
    <location>
        <begin position="697"/>
        <end position="852"/>
    </location>
</feature>
<organism evidence="14 15">
    <name type="scientific">Oceanidesulfovibrio marinus</name>
    <dbReference type="NCBI Taxonomy" id="370038"/>
    <lineage>
        <taxon>Bacteria</taxon>
        <taxon>Pseudomonadati</taxon>
        <taxon>Thermodesulfobacteriota</taxon>
        <taxon>Desulfovibrionia</taxon>
        <taxon>Desulfovibrionales</taxon>
        <taxon>Desulfovibrionaceae</taxon>
        <taxon>Oceanidesulfovibrio</taxon>
    </lineage>
</organism>
<gene>
    <name evidence="10 13" type="primary">ileS</name>
    <name evidence="14" type="ORF">DQK91_07060</name>
    <name evidence="13" type="ORF">E8L03_04635</name>
</gene>
<reference evidence="13 16" key="2">
    <citation type="submission" date="2019-04" db="EMBL/GenBank/DDBJ databases">
        <title>Isolation and culture of sulfate reducing bacteria from the cold seep of the South China Sea.</title>
        <authorList>
            <person name="Sun C."/>
            <person name="Liu R."/>
        </authorList>
    </citation>
    <scope>NUCLEOTIDE SEQUENCE [LARGE SCALE GENOMIC DNA]</scope>
    <source>
        <strain evidence="13 16">CS1</strain>
    </source>
</reference>
<keyword evidence="10" id="KW-0479">Metal-binding</keyword>
<dbReference type="InterPro" id="IPR002300">
    <property type="entry name" value="aa-tRNA-synth_Ia"/>
</dbReference>
<feature type="short sequence motif" description="'HIGH' region" evidence="10">
    <location>
        <begin position="58"/>
        <end position="68"/>
    </location>
</feature>
<dbReference type="EMBL" id="QMIF01000003">
    <property type="protein sequence ID" value="TVM35149.1"/>
    <property type="molecule type" value="Genomic_DNA"/>
</dbReference>
<dbReference type="PANTHER" id="PTHR42765:SF1">
    <property type="entry name" value="ISOLEUCINE--TRNA LIGASE, MITOCHONDRIAL"/>
    <property type="match status" value="1"/>
</dbReference>
<evidence type="ECO:0000313" key="16">
    <source>
        <dbReference type="Proteomes" id="UP000503251"/>
    </source>
</evidence>
<dbReference type="GO" id="GO:0005524">
    <property type="term" value="F:ATP binding"/>
    <property type="evidence" value="ECO:0007669"/>
    <property type="project" value="UniProtKB-UniRule"/>
</dbReference>
<evidence type="ECO:0000313" key="14">
    <source>
        <dbReference type="EMBL" id="TVM35149.1"/>
    </source>
</evidence>
<keyword evidence="4 10" id="KW-0547">Nucleotide-binding</keyword>
<evidence type="ECO:0000256" key="2">
    <source>
        <dbReference type="ARBA" id="ARBA00022490"/>
    </source>
</evidence>
<comment type="similarity">
    <text evidence="1 10">Belongs to the class-I aminoacyl-tRNA synthetase family. IleS type 1 subfamily.</text>
</comment>
<evidence type="ECO:0000256" key="1">
    <source>
        <dbReference type="ARBA" id="ARBA00006887"/>
    </source>
</evidence>
<comment type="catalytic activity">
    <reaction evidence="9 10">
        <text>tRNA(Ile) + L-isoleucine + ATP = L-isoleucyl-tRNA(Ile) + AMP + diphosphate</text>
        <dbReference type="Rhea" id="RHEA:11060"/>
        <dbReference type="Rhea" id="RHEA-COMP:9666"/>
        <dbReference type="Rhea" id="RHEA-COMP:9695"/>
        <dbReference type="ChEBI" id="CHEBI:30616"/>
        <dbReference type="ChEBI" id="CHEBI:33019"/>
        <dbReference type="ChEBI" id="CHEBI:58045"/>
        <dbReference type="ChEBI" id="CHEBI:78442"/>
        <dbReference type="ChEBI" id="CHEBI:78528"/>
        <dbReference type="ChEBI" id="CHEBI:456215"/>
        <dbReference type="EC" id="6.1.1.5"/>
    </reaction>
</comment>
<feature type="binding site" evidence="10">
    <location>
        <position position="939"/>
    </location>
    <ligand>
        <name>Zn(2+)</name>
        <dbReference type="ChEBI" id="CHEBI:29105"/>
    </ligand>
</feature>
<keyword evidence="2 10" id="KW-0963">Cytoplasm</keyword>
<dbReference type="PROSITE" id="PS00178">
    <property type="entry name" value="AA_TRNA_LIGASE_I"/>
    <property type="match status" value="1"/>
</dbReference>
<evidence type="ECO:0000313" key="15">
    <source>
        <dbReference type="Proteomes" id="UP000434052"/>
    </source>
</evidence>
<dbReference type="InterPro" id="IPR009008">
    <property type="entry name" value="Val/Leu/Ile-tRNA-synth_edit"/>
</dbReference>
<evidence type="ECO:0000256" key="10">
    <source>
        <dbReference type="HAMAP-Rule" id="MF_02002"/>
    </source>
</evidence>
<dbReference type="GO" id="GO:0008270">
    <property type="term" value="F:zinc ion binding"/>
    <property type="evidence" value="ECO:0007669"/>
    <property type="project" value="UniProtKB-UniRule"/>
</dbReference>
<evidence type="ECO:0000259" key="11">
    <source>
        <dbReference type="Pfam" id="PF00133"/>
    </source>
</evidence>
<keyword evidence="16" id="KW-1185">Reference proteome</keyword>
<protein>
    <recommendedName>
        <fullName evidence="10">Isoleucine--tRNA ligase</fullName>
        <ecNumber evidence="10">6.1.1.5</ecNumber>
    </recommendedName>
    <alternativeName>
        <fullName evidence="10">Isoleucyl-tRNA synthetase</fullName>
        <shortName evidence="10">IleRS</shortName>
    </alternativeName>
</protein>
<dbReference type="AlphaFoldDB" id="A0A6P1ZMJ1"/>
<dbReference type="InterPro" id="IPR014729">
    <property type="entry name" value="Rossmann-like_a/b/a_fold"/>
</dbReference>
<dbReference type="PANTHER" id="PTHR42765">
    <property type="entry name" value="SOLEUCYL-TRNA SYNTHETASE"/>
    <property type="match status" value="1"/>
</dbReference>
<dbReference type="GO" id="GO:0005829">
    <property type="term" value="C:cytosol"/>
    <property type="evidence" value="ECO:0007669"/>
    <property type="project" value="TreeGrafter"/>
</dbReference>
<evidence type="ECO:0000259" key="12">
    <source>
        <dbReference type="Pfam" id="PF08264"/>
    </source>
</evidence>
<dbReference type="SUPFAM" id="SSF52374">
    <property type="entry name" value="Nucleotidylyl transferase"/>
    <property type="match status" value="1"/>
</dbReference>
<comment type="subunit">
    <text evidence="10">Monomer.</text>
</comment>
<dbReference type="CDD" id="cd00818">
    <property type="entry name" value="IleRS_core"/>
    <property type="match status" value="1"/>
</dbReference>
<dbReference type="Gene3D" id="3.90.740.10">
    <property type="entry name" value="Valyl/Leucyl/Isoleucyl-tRNA synthetase, editing domain"/>
    <property type="match status" value="1"/>
</dbReference>
<feature type="binding site" evidence="10">
    <location>
        <position position="942"/>
    </location>
    <ligand>
        <name>Zn(2+)</name>
        <dbReference type="ChEBI" id="CHEBI:29105"/>
    </ligand>
</feature>
<evidence type="ECO:0000256" key="9">
    <source>
        <dbReference type="ARBA" id="ARBA00048359"/>
    </source>
</evidence>
<dbReference type="InterPro" id="IPR013155">
    <property type="entry name" value="M/V/L/I-tRNA-synth_anticd-bd"/>
</dbReference>
<dbReference type="Proteomes" id="UP000434052">
    <property type="component" value="Unassembled WGS sequence"/>
</dbReference>
<dbReference type="HAMAP" id="MF_02002">
    <property type="entry name" value="Ile_tRNA_synth_type1"/>
    <property type="match status" value="1"/>
</dbReference>
<dbReference type="Gene3D" id="1.10.730.20">
    <property type="match status" value="1"/>
</dbReference>
<dbReference type="GO" id="GO:0004822">
    <property type="term" value="F:isoleucine-tRNA ligase activity"/>
    <property type="evidence" value="ECO:0007669"/>
    <property type="project" value="UniProtKB-UniRule"/>
</dbReference>
<dbReference type="GO" id="GO:0000049">
    <property type="term" value="F:tRNA binding"/>
    <property type="evidence" value="ECO:0007669"/>
    <property type="project" value="InterPro"/>
</dbReference>
<evidence type="ECO:0000313" key="13">
    <source>
        <dbReference type="EMBL" id="QJT08256.1"/>
    </source>
</evidence>
<dbReference type="EMBL" id="CP039543">
    <property type="protein sequence ID" value="QJT08256.1"/>
    <property type="molecule type" value="Genomic_DNA"/>
</dbReference>
<evidence type="ECO:0000256" key="4">
    <source>
        <dbReference type="ARBA" id="ARBA00022741"/>
    </source>
</evidence>
<keyword evidence="7 10" id="KW-0030">Aminoacyl-tRNA synthetase</keyword>
<feature type="binding site" evidence="10">
    <location>
        <position position="574"/>
    </location>
    <ligand>
        <name>L-isoleucyl-5'-AMP</name>
        <dbReference type="ChEBI" id="CHEBI:178002"/>
    </ligand>
</feature>
<dbReference type="NCBIfam" id="TIGR00392">
    <property type="entry name" value="ileS"/>
    <property type="match status" value="1"/>
</dbReference>
<dbReference type="GO" id="GO:0002161">
    <property type="term" value="F:aminoacyl-tRNA deacylase activity"/>
    <property type="evidence" value="ECO:0007669"/>
    <property type="project" value="InterPro"/>
</dbReference>
<feature type="binding site" evidence="10">
    <location>
        <position position="916"/>
    </location>
    <ligand>
        <name>Zn(2+)</name>
        <dbReference type="ChEBI" id="CHEBI:29105"/>
    </ligand>
</feature>
<keyword evidence="10" id="KW-0862">Zinc</keyword>
<dbReference type="InterPro" id="IPR023585">
    <property type="entry name" value="Ile-tRNA-ligase_type1"/>
</dbReference>
<proteinExistence type="inferred from homology"/>
<dbReference type="Gene3D" id="1.10.10.830">
    <property type="entry name" value="Ile-tRNA synthetase CP2 domain-like"/>
    <property type="match status" value="1"/>
</dbReference>
<evidence type="ECO:0000256" key="8">
    <source>
        <dbReference type="ARBA" id="ARBA00025217"/>
    </source>
</evidence>
<keyword evidence="5 10" id="KW-0067">ATP-binding</keyword>
<keyword evidence="6 10" id="KW-0648">Protein biosynthesis</keyword>
<feature type="binding site" evidence="10">
    <location>
        <position position="618"/>
    </location>
    <ligand>
        <name>ATP</name>
        <dbReference type="ChEBI" id="CHEBI:30616"/>
    </ligand>
</feature>
<comment type="function">
    <text evidence="8 10">Catalyzes the attachment of isoleucine to tRNA(Ile). As IleRS can inadvertently accommodate and process structurally similar amino acids such as valine, to avoid such errors it has two additional distinct tRNA(Ile)-dependent editing activities. One activity is designated as 'pretransfer' editing and involves the hydrolysis of activated Val-AMP. The other activity is designated 'posttransfer' editing and involves deacylation of mischarged Val-tRNA(Ile).</text>
</comment>
<feature type="short sequence motif" description="'KMSKS' region" evidence="10">
    <location>
        <begin position="615"/>
        <end position="619"/>
    </location>
</feature>